<keyword evidence="3" id="KW-1185">Reference proteome</keyword>
<dbReference type="InterPro" id="IPR026912">
    <property type="entry name" value="Adenine_deam_C"/>
</dbReference>
<dbReference type="EMBL" id="MTKO01000074">
    <property type="protein sequence ID" value="RWX45682.1"/>
    <property type="molecule type" value="Genomic_DNA"/>
</dbReference>
<feature type="domain" description="Adenine deaminase C-terminal" evidence="1">
    <location>
        <begin position="1"/>
        <end position="27"/>
    </location>
</feature>
<name>A0A3S3QEV5_9BACT</name>
<keyword evidence="2" id="KW-0378">Hydrolase</keyword>
<dbReference type="AlphaFoldDB" id="A0A3S3QEV5"/>
<sequence length="41" mass="4458">MLLSFLALPVISELKITDKGLVDVLKFSSVPLQGDTAKNKK</sequence>
<evidence type="ECO:0000313" key="2">
    <source>
        <dbReference type="EMBL" id="RWX45682.1"/>
    </source>
</evidence>
<evidence type="ECO:0000313" key="3">
    <source>
        <dbReference type="Proteomes" id="UP000287853"/>
    </source>
</evidence>
<comment type="caution">
    <text evidence="2">The sequence shown here is derived from an EMBL/GenBank/DDBJ whole genome shotgun (WGS) entry which is preliminary data.</text>
</comment>
<dbReference type="Pfam" id="PF13382">
    <property type="entry name" value="Adenine_deam_C"/>
    <property type="match status" value="1"/>
</dbReference>
<dbReference type="Proteomes" id="UP000287853">
    <property type="component" value="Unassembled WGS sequence"/>
</dbReference>
<protein>
    <submittedName>
        <fullName evidence="2">Adenine deaminase C-terminal domain-containing protein</fullName>
        <ecNumber evidence="2">3.5.4.2</ecNumber>
    </submittedName>
</protein>
<accession>A0A3S3QEV5</accession>
<proteinExistence type="predicted"/>
<reference evidence="2 3" key="1">
    <citation type="submission" date="2017-01" db="EMBL/GenBank/DDBJ databases">
        <title>The cable genome- insights into the physiology and evolution of filamentous bacteria capable of sulfide oxidation via long distance electron transfer.</title>
        <authorList>
            <person name="Schreiber L."/>
            <person name="Bjerg J.T."/>
            <person name="Boggild A."/>
            <person name="Van De Vossenberg J."/>
            <person name="Meysman F."/>
            <person name="Nielsen L.P."/>
            <person name="Schramm A."/>
            <person name="Kjeldsen K.U."/>
        </authorList>
    </citation>
    <scope>NUCLEOTIDE SEQUENCE [LARGE SCALE GENOMIC DNA]</scope>
    <source>
        <strain evidence="2">MCF</strain>
    </source>
</reference>
<evidence type="ECO:0000259" key="1">
    <source>
        <dbReference type="Pfam" id="PF13382"/>
    </source>
</evidence>
<organism evidence="2 3">
    <name type="scientific">Candidatus Electrothrix aarhusensis</name>
    <dbReference type="NCBI Taxonomy" id="1859131"/>
    <lineage>
        <taxon>Bacteria</taxon>
        <taxon>Pseudomonadati</taxon>
        <taxon>Thermodesulfobacteriota</taxon>
        <taxon>Desulfobulbia</taxon>
        <taxon>Desulfobulbales</taxon>
        <taxon>Desulfobulbaceae</taxon>
        <taxon>Candidatus Electrothrix</taxon>
    </lineage>
</organism>
<dbReference type="EC" id="3.5.4.2" evidence="2"/>
<gene>
    <name evidence="2" type="ORF">H206_01431</name>
</gene>
<dbReference type="GO" id="GO:0000034">
    <property type="term" value="F:adenine deaminase activity"/>
    <property type="evidence" value="ECO:0007669"/>
    <property type="project" value="UniProtKB-EC"/>
</dbReference>